<reference evidence="1 2" key="1">
    <citation type="submission" date="2019-03" db="EMBL/GenBank/DDBJ databases">
        <title>Genomic Encyclopedia of Type Strains, Phase IV (KMG-IV): sequencing the most valuable type-strain genomes for metagenomic binning, comparative biology and taxonomic classification.</title>
        <authorList>
            <person name="Goeker M."/>
        </authorList>
    </citation>
    <scope>NUCLEOTIDE SEQUENCE [LARGE SCALE GENOMIC DNA]</scope>
    <source>
        <strain evidence="1 2">DSM 13587</strain>
    </source>
</reference>
<sequence>MPIGRETHLSSRRWRNDGFRYALPILHWLKINLSRFYTWVSHVDVDEQAKQYAIADFDLMWCQRYLVAYIELMTLSENPESDPWLNLRSREFGRDHNFLDILGRSLVTAVVISYSRPWSNNRGPAGRLRLPNKLFSDMAQLLKREDPEDRLLPFDHDVHKKVLGLRDKIVAHSDHSEWSFEIASSRLGTETTLKDPFTYLTLEAARQLLANTQSLRSEMNEYRRKALALCKA</sequence>
<gene>
    <name evidence="1" type="ORF">EDC35_1082</name>
</gene>
<keyword evidence="2" id="KW-1185">Reference proteome</keyword>
<evidence type="ECO:0000313" key="2">
    <source>
        <dbReference type="Proteomes" id="UP000295717"/>
    </source>
</evidence>
<evidence type="ECO:0000313" key="1">
    <source>
        <dbReference type="EMBL" id="TCT19396.1"/>
    </source>
</evidence>
<organism evidence="1 2">
    <name type="scientific">Thiobaca trueperi</name>
    <dbReference type="NCBI Taxonomy" id="127458"/>
    <lineage>
        <taxon>Bacteria</taxon>
        <taxon>Pseudomonadati</taxon>
        <taxon>Pseudomonadota</taxon>
        <taxon>Gammaproteobacteria</taxon>
        <taxon>Chromatiales</taxon>
        <taxon>Chromatiaceae</taxon>
        <taxon>Thiobaca</taxon>
    </lineage>
</organism>
<dbReference type="AlphaFoldDB" id="A0A4R3MV68"/>
<comment type="caution">
    <text evidence="1">The sequence shown here is derived from an EMBL/GenBank/DDBJ whole genome shotgun (WGS) entry which is preliminary data.</text>
</comment>
<dbReference type="EMBL" id="SMAO01000008">
    <property type="protein sequence ID" value="TCT19396.1"/>
    <property type="molecule type" value="Genomic_DNA"/>
</dbReference>
<protein>
    <submittedName>
        <fullName evidence="1">Uncharacterized protein</fullName>
    </submittedName>
</protein>
<accession>A0A4R3MV68</accession>
<dbReference type="Proteomes" id="UP000295717">
    <property type="component" value="Unassembled WGS sequence"/>
</dbReference>
<name>A0A4R3MV68_9GAMM</name>
<proteinExistence type="predicted"/>